<dbReference type="Pfam" id="PF00014">
    <property type="entry name" value="Kunitz_BPTI"/>
    <property type="match status" value="12"/>
</dbReference>
<keyword evidence="3" id="KW-0646">Protease inhibitor</keyword>
<organism evidence="12 13">
    <name type="scientific">Sinanodonta woodiana</name>
    <name type="common">Chinese pond mussel</name>
    <name type="synonym">Anodonta woodiana</name>
    <dbReference type="NCBI Taxonomy" id="1069815"/>
    <lineage>
        <taxon>Eukaryota</taxon>
        <taxon>Metazoa</taxon>
        <taxon>Spiralia</taxon>
        <taxon>Lophotrochozoa</taxon>
        <taxon>Mollusca</taxon>
        <taxon>Bivalvia</taxon>
        <taxon>Autobranchia</taxon>
        <taxon>Heteroconchia</taxon>
        <taxon>Palaeoheterodonta</taxon>
        <taxon>Unionida</taxon>
        <taxon>Unionoidea</taxon>
        <taxon>Unionidae</taxon>
        <taxon>Unioninae</taxon>
        <taxon>Sinanodonta</taxon>
    </lineage>
</organism>
<evidence type="ECO:0008006" key="14">
    <source>
        <dbReference type="Google" id="ProtNLM"/>
    </source>
</evidence>
<evidence type="ECO:0000256" key="1">
    <source>
        <dbReference type="ARBA" id="ARBA00004613"/>
    </source>
</evidence>
<evidence type="ECO:0000259" key="10">
    <source>
        <dbReference type="PROSITE" id="PS50900"/>
    </source>
</evidence>
<dbReference type="FunFam" id="2.60.40.10:FF:000032">
    <property type="entry name" value="palladin isoform X1"/>
    <property type="match status" value="1"/>
</dbReference>
<dbReference type="PROSITE" id="PS50835">
    <property type="entry name" value="IG_LIKE"/>
    <property type="match status" value="3"/>
</dbReference>
<evidence type="ECO:0000256" key="7">
    <source>
        <dbReference type="ARBA" id="ARBA00023319"/>
    </source>
</evidence>
<dbReference type="InterPro" id="IPR036880">
    <property type="entry name" value="Kunitz_BPTI_sf"/>
</dbReference>
<evidence type="ECO:0000259" key="9">
    <source>
        <dbReference type="PROSITE" id="PS50835"/>
    </source>
</evidence>
<dbReference type="InterPro" id="IPR036645">
    <property type="entry name" value="Elafin-like_sf"/>
</dbReference>
<dbReference type="PROSITE" id="PS50279">
    <property type="entry name" value="BPTI_KUNITZ_2"/>
    <property type="match status" value="12"/>
</dbReference>
<dbReference type="InterPro" id="IPR008197">
    <property type="entry name" value="WAP_dom"/>
</dbReference>
<dbReference type="CDD" id="cd00109">
    <property type="entry name" value="Kunitz-type"/>
    <property type="match status" value="9"/>
</dbReference>
<evidence type="ECO:0000256" key="2">
    <source>
        <dbReference type="ARBA" id="ARBA00022525"/>
    </source>
</evidence>
<dbReference type="SMART" id="SM00409">
    <property type="entry name" value="IG"/>
    <property type="match status" value="3"/>
</dbReference>
<dbReference type="PRINTS" id="PR00759">
    <property type="entry name" value="BASICPTASE"/>
</dbReference>
<dbReference type="SMART" id="SM00131">
    <property type="entry name" value="KU"/>
    <property type="match status" value="12"/>
</dbReference>
<dbReference type="SUPFAM" id="SSF57362">
    <property type="entry name" value="BPTI-like"/>
    <property type="match status" value="12"/>
</dbReference>
<dbReference type="SMART" id="SM00217">
    <property type="entry name" value="WAP"/>
    <property type="match status" value="3"/>
</dbReference>
<dbReference type="PANTHER" id="PTHR45938">
    <property type="entry name" value="ACP24A4-RELATED"/>
    <property type="match status" value="1"/>
</dbReference>
<dbReference type="SUPFAM" id="SSF48726">
    <property type="entry name" value="Immunoglobulin"/>
    <property type="match status" value="3"/>
</dbReference>
<dbReference type="InterPro" id="IPR020901">
    <property type="entry name" value="Prtase_inh_Kunz-CS"/>
</dbReference>
<dbReference type="Gene3D" id="2.60.40.10">
    <property type="entry name" value="Immunoglobulins"/>
    <property type="match status" value="3"/>
</dbReference>
<dbReference type="InterPro" id="IPR010909">
    <property type="entry name" value="PLAC"/>
</dbReference>
<dbReference type="PANTHER" id="PTHR45938:SF11">
    <property type="entry name" value="WAP, KAZAL, IMMUNOGLOBULIN, KUNITZ AND NTR DOMAIN-CONTAINING PROTEIN 2-LIKE"/>
    <property type="match status" value="1"/>
</dbReference>
<feature type="domain" description="BPTI/Kunitz inhibitor" evidence="8">
    <location>
        <begin position="641"/>
        <end position="691"/>
    </location>
</feature>
<feature type="domain" description="BPTI/Kunitz inhibitor" evidence="8">
    <location>
        <begin position="697"/>
        <end position="747"/>
    </location>
</feature>
<keyword evidence="4" id="KW-0732">Signal</keyword>
<feature type="domain" description="PLAC" evidence="10">
    <location>
        <begin position="1327"/>
        <end position="1366"/>
    </location>
</feature>
<dbReference type="Pfam" id="PF07679">
    <property type="entry name" value="I-set"/>
    <property type="match status" value="2"/>
</dbReference>
<comment type="caution">
    <text evidence="12">The sequence shown here is derived from an EMBL/GenBank/DDBJ whole genome shotgun (WGS) entry which is preliminary data.</text>
</comment>
<evidence type="ECO:0000313" key="13">
    <source>
        <dbReference type="Proteomes" id="UP001634394"/>
    </source>
</evidence>
<dbReference type="Pfam" id="PF13927">
    <property type="entry name" value="Ig_3"/>
    <property type="match status" value="1"/>
</dbReference>
<dbReference type="SMART" id="SM00408">
    <property type="entry name" value="IGc2"/>
    <property type="match status" value="3"/>
</dbReference>
<feature type="domain" description="Ig-like" evidence="9">
    <location>
        <begin position="1132"/>
        <end position="1231"/>
    </location>
</feature>
<dbReference type="EMBL" id="JBJQND010000006">
    <property type="protein sequence ID" value="KAL3875221.1"/>
    <property type="molecule type" value="Genomic_DNA"/>
</dbReference>
<dbReference type="InterPro" id="IPR002223">
    <property type="entry name" value="Kunitz_BPTI"/>
</dbReference>
<dbReference type="GO" id="GO:0004867">
    <property type="term" value="F:serine-type endopeptidase inhibitor activity"/>
    <property type="evidence" value="ECO:0007669"/>
    <property type="project" value="UniProtKB-KW"/>
</dbReference>
<feature type="domain" description="WAP" evidence="11">
    <location>
        <begin position="807"/>
        <end position="854"/>
    </location>
</feature>
<protein>
    <recommendedName>
        <fullName evidence="14">Papilin</fullName>
    </recommendedName>
</protein>
<dbReference type="Pfam" id="PF00095">
    <property type="entry name" value="WAP"/>
    <property type="match status" value="3"/>
</dbReference>
<feature type="domain" description="BPTI/Kunitz inhibitor" evidence="8">
    <location>
        <begin position="308"/>
        <end position="359"/>
    </location>
</feature>
<evidence type="ECO:0000256" key="3">
    <source>
        <dbReference type="ARBA" id="ARBA00022690"/>
    </source>
</evidence>
<accession>A0ABD3WP15</accession>
<dbReference type="InterPro" id="IPR003599">
    <property type="entry name" value="Ig_sub"/>
</dbReference>
<feature type="domain" description="BPTI/Kunitz inhibitor" evidence="8">
    <location>
        <begin position="917"/>
        <end position="967"/>
    </location>
</feature>
<dbReference type="InterPro" id="IPR007110">
    <property type="entry name" value="Ig-like_dom"/>
</dbReference>
<evidence type="ECO:0000313" key="12">
    <source>
        <dbReference type="EMBL" id="KAL3875221.1"/>
    </source>
</evidence>
<dbReference type="Pfam" id="PF08686">
    <property type="entry name" value="PLAC"/>
    <property type="match status" value="1"/>
</dbReference>
<dbReference type="PROSITE" id="PS00280">
    <property type="entry name" value="BPTI_KUNITZ_1"/>
    <property type="match status" value="8"/>
</dbReference>
<evidence type="ECO:0000256" key="5">
    <source>
        <dbReference type="ARBA" id="ARBA00022900"/>
    </source>
</evidence>
<feature type="domain" description="Ig-like" evidence="9">
    <location>
        <begin position="1054"/>
        <end position="1129"/>
    </location>
</feature>
<keyword evidence="7" id="KW-0393">Immunoglobulin domain</keyword>
<keyword evidence="5" id="KW-0722">Serine protease inhibitor</keyword>
<evidence type="ECO:0000259" key="8">
    <source>
        <dbReference type="PROSITE" id="PS50279"/>
    </source>
</evidence>
<dbReference type="InterPro" id="IPR036179">
    <property type="entry name" value="Ig-like_dom_sf"/>
</dbReference>
<sequence length="1368" mass="152569">MPAKYFKGGTLDSFLVLSQGPVCEQPNQPGPCYAYFQRWFYNRTSDSCEQFIYGGCQGNDNNFDTKEACVARCPSRTSSSVLLPVSGSVESTRNVPVCEQPKEEGTCKGYFPRWFYSRANDRCEQFIYGGCQGNDNNFDTKEACVARCPSRASSNVILPVSGGFTPVCQLEPDMGPCRRSETKWHFDVATFSCKTFTYGGCLGNHNNFQTKEKCEEYCNIQPGRSVRETCLSSREPGSCTAQFRRWYYSSETGRCSEFVYGGCQGNGNNFLNEESCMSYCRGIRLDGWTDNREVTHPPKAAQQPEDICRLPLKVPCNDNTGLQYWYYDYNEGVCREVQEGQCNDNQNNFESKERCEAHCRREHVCQPFTQGVITCAAAIPRWLYNRETNQCEEFVYGGCGGTSNNFASREACRRKCLAQVEQPVDNQPVVNPTTAEEICALSLEVGNALSGQQHWYYDKLTGQCKEFTGSSENRNNFASKEWCEGYCTREVVCQEFVEPEISCYAYIPRWRYNPRIGKCEYFVYGGCGGNTNNFEREEDCTRKCVHQKAPVREPSSEVGVSHYNSWQDICKLQADVGPCANYLKKWHYNALTKECEEFTYGGCLGNHNNFESREQCKMYCDQSQVRESQVGSGSIQGVEVCHLDVDAGTCESRLQMWHYDYPSGACKQFVYKGCDGNDNRFDTREECEGICNAAEICRQPVVIGRCKAKVPRYYFDMRTGECNEFGYGGCDGNANNFANKEACRRKCGYLTDQRPRPAITKAGYCPSLPDNVSGICVDACRNDGDCPGDQKCCSNGCGHTCMTSGPAITKAGYCPSLPDNVSGICVDACRNDGDCPGDQKCCSNGCGHTCMTSGPAFTKAGYCPSLPDNVSGICVDACRNDGDCPGDQKCCSNGCGHTCMTSANVKKTAEGNVSDVCHIEERRELCTKYEVKWFFDRTIQRCNRFWFGGCEGRGNRFDTEEECQDICVNRKHGGQVTPVPTPHPTTRPPEPECRRSQYGCCRDGRTPATDRYSSNCPETLSDCRLSRFGCCPDGVTAVVDRHYSNCRVNRTDTPTERDDEVTQVLVQPGKRAIMTCNRENSDASIAWYRSGLLITPDNNFFIYPNGTMVIQFISSGDAGSYSCRITHGNVLPTIRRFKVVVQEPIRILPTPDTIIVKPGHTAFLHCQAQGSPQPRISWTKSNDPIRSGGRFNVFENGTLLIARTQPEDIDFYVCRAENGISVAVQRTVRLSLKEMLMAKIVNQQNQVVEGGRISLHCSGSGFPTPTVQWEKTGRPVTTGGKVYVSDGRLVIRDVTSEDTGVYTCVVANNEEKIESSTTIQVMPKDIQSDACKDIAGEGKCRLIVYAGLCSYKMYSTICCNSCQNKKLA</sequence>
<dbReference type="PROSITE" id="PS50900">
    <property type="entry name" value="PLAC"/>
    <property type="match status" value="1"/>
</dbReference>
<dbReference type="FunFam" id="4.10.410.10:FF:000020">
    <property type="entry name" value="Collagen, type VI, alpha 3"/>
    <property type="match status" value="6"/>
</dbReference>
<feature type="domain" description="BPTI/Kunitz inhibitor" evidence="8">
    <location>
        <begin position="570"/>
        <end position="620"/>
    </location>
</feature>
<dbReference type="GO" id="GO:0005576">
    <property type="term" value="C:extracellular region"/>
    <property type="evidence" value="ECO:0007669"/>
    <property type="project" value="UniProtKB-SubCell"/>
</dbReference>
<feature type="domain" description="BPTI/Kunitz inhibitor" evidence="8">
    <location>
        <begin position="230"/>
        <end position="280"/>
    </location>
</feature>
<evidence type="ECO:0000256" key="6">
    <source>
        <dbReference type="ARBA" id="ARBA00023157"/>
    </source>
</evidence>
<dbReference type="Gene3D" id="4.10.410.10">
    <property type="entry name" value="Pancreatic trypsin inhibitor Kunitz domain"/>
    <property type="match status" value="12"/>
</dbReference>
<gene>
    <name evidence="12" type="ORF">ACJMK2_038145</name>
</gene>
<dbReference type="Gene3D" id="4.10.75.10">
    <property type="entry name" value="Elafin-like"/>
    <property type="match status" value="3"/>
</dbReference>
<feature type="domain" description="BPTI/Kunitz inhibitor" evidence="8">
    <location>
        <begin position="98"/>
        <end position="148"/>
    </location>
</feature>
<dbReference type="CDD" id="cd00199">
    <property type="entry name" value="WAP"/>
    <property type="match status" value="3"/>
</dbReference>
<name>A0ABD3WP15_SINWO</name>
<keyword evidence="13" id="KW-1185">Reference proteome</keyword>
<feature type="domain" description="BPTI/Kunitz inhibitor" evidence="8">
    <location>
        <begin position="493"/>
        <end position="544"/>
    </location>
</feature>
<feature type="domain" description="WAP" evidence="11">
    <location>
        <begin position="758"/>
        <end position="805"/>
    </location>
</feature>
<dbReference type="InterPro" id="IPR013783">
    <property type="entry name" value="Ig-like_fold"/>
</dbReference>
<feature type="domain" description="WAP" evidence="11">
    <location>
        <begin position="856"/>
        <end position="903"/>
    </location>
</feature>
<feature type="domain" description="BPTI/Kunitz inhibitor" evidence="8">
    <location>
        <begin position="23"/>
        <end position="73"/>
    </location>
</feature>
<keyword evidence="6" id="KW-1015">Disulfide bond</keyword>
<keyword evidence="2" id="KW-0964">Secreted</keyword>
<evidence type="ECO:0000259" key="11">
    <source>
        <dbReference type="PROSITE" id="PS51390"/>
    </source>
</evidence>
<dbReference type="PROSITE" id="PS51390">
    <property type="entry name" value="WAP"/>
    <property type="match status" value="3"/>
</dbReference>
<feature type="domain" description="BPTI/Kunitz inhibitor" evidence="8">
    <location>
        <begin position="364"/>
        <end position="416"/>
    </location>
</feature>
<comment type="subcellular location">
    <subcellularLocation>
        <location evidence="1">Secreted</location>
    </subcellularLocation>
</comment>
<dbReference type="InterPro" id="IPR003598">
    <property type="entry name" value="Ig_sub2"/>
</dbReference>
<evidence type="ECO:0000256" key="4">
    <source>
        <dbReference type="ARBA" id="ARBA00022729"/>
    </source>
</evidence>
<feature type="domain" description="BPTI/Kunitz inhibitor" evidence="8">
    <location>
        <begin position="439"/>
        <end position="487"/>
    </location>
</feature>
<reference evidence="12 13" key="1">
    <citation type="submission" date="2024-11" db="EMBL/GenBank/DDBJ databases">
        <title>Chromosome-level genome assembly of the freshwater bivalve Anodonta woodiana.</title>
        <authorList>
            <person name="Chen X."/>
        </authorList>
    </citation>
    <scope>NUCLEOTIDE SEQUENCE [LARGE SCALE GENOMIC DNA]</scope>
    <source>
        <strain evidence="12">MN2024</strain>
        <tissue evidence="12">Gills</tissue>
    </source>
</reference>
<feature type="domain" description="Ig-like" evidence="9">
    <location>
        <begin position="1233"/>
        <end position="1320"/>
    </location>
</feature>
<feature type="domain" description="BPTI/Kunitz inhibitor" evidence="8">
    <location>
        <begin position="168"/>
        <end position="218"/>
    </location>
</feature>
<proteinExistence type="predicted"/>
<dbReference type="SUPFAM" id="SSF57256">
    <property type="entry name" value="Elafin-like"/>
    <property type="match status" value="3"/>
</dbReference>
<dbReference type="Proteomes" id="UP001634394">
    <property type="component" value="Unassembled WGS sequence"/>
</dbReference>
<dbReference type="InterPro" id="IPR013098">
    <property type="entry name" value="Ig_I-set"/>
</dbReference>